<organism evidence="1 2">
    <name type="scientific">Morus notabilis</name>
    <dbReference type="NCBI Taxonomy" id="981085"/>
    <lineage>
        <taxon>Eukaryota</taxon>
        <taxon>Viridiplantae</taxon>
        <taxon>Streptophyta</taxon>
        <taxon>Embryophyta</taxon>
        <taxon>Tracheophyta</taxon>
        <taxon>Spermatophyta</taxon>
        <taxon>Magnoliopsida</taxon>
        <taxon>eudicotyledons</taxon>
        <taxon>Gunneridae</taxon>
        <taxon>Pentapetalae</taxon>
        <taxon>rosids</taxon>
        <taxon>fabids</taxon>
        <taxon>Rosales</taxon>
        <taxon>Moraceae</taxon>
        <taxon>Moreae</taxon>
        <taxon>Morus</taxon>
    </lineage>
</organism>
<evidence type="ECO:0000313" key="1">
    <source>
        <dbReference type="EMBL" id="EXC09729.1"/>
    </source>
</evidence>
<dbReference type="EMBL" id="KE345620">
    <property type="protein sequence ID" value="EXC09729.1"/>
    <property type="molecule type" value="Genomic_DNA"/>
</dbReference>
<gene>
    <name evidence="1" type="ORF">L484_019827</name>
</gene>
<accession>W9RU09</accession>
<dbReference type="Proteomes" id="UP000030645">
    <property type="component" value="Unassembled WGS sequence"/>
</dbReference>
<keyword evidence="2" id="KW-1185">Reference proteome</keyword>
<dbReference type="AlphaFoldDB" id="W9RU09"/>
<sequence length="87" mass="9781">MDGDHWFFLAQLHNKIGLLCATPPQIWWICGSLSPCAGGQWLTIILSHILYSNGCNGKITVNTADWWLDIDGYHRVSQLDTDFVAGY</sequence>
<reference evidence="2" key="1">
    <citation type="submission" date="2013-01" db="EMBL/GenBank/DDBJ databases">
        <title>Draft Genome Sequence of a Mulberry Tree, Morus notabilis C.K. Schneid.</title>
        <authorList>
            <person name="He N."/>
            <person name="Zhao S."/>
        </authorList>
    </citation>
    <scope>NUCLEOTIDE SEQUENCE</scope>
</reference>
<evidence type="ECO:0000313" key="2">
    <source>
        <dbReference type="Proteomes" id="UP000030645"/>
    </source>
</evidence>
<name>W9RU09_9ROSA</name>
<proteinExistence type="predicted"/>
<protein>
    <submittedName>
        <fullName evidence="1">Uncharacterized protein</fullName>
    </submittedName>
</protein>